<proteinExistence type="predicted"/>
<name>A0A6V7PGF1_ANACO</name>
<dbReference type="AlphaFoldDB" id="A0A6V7PGF1"/>
<evidence type="ECO:0008006" key="3">
    <source>
        <dbReference type="Google" id="ProtNLM"/>
    </source>
</evidence>
<accession>A0A6V7PGF1</accession>
<feature type="region of interest" description="Disordered" evidence="1">
    <location>
        <begin position="265"/>
        <end position="295"/>
    </location>
</feature>
<feature type="region of interest" description="Disordered" evidence="1">
    <location>
        <begin position="79"/>
        <end position="113"/>
    </location>
</feature>
<feature type="compositionally biased region" description="Basic and acidic residues" evidence="1">
    <location>
        <begin position="269"/>
        <end position="279"/>
    </location>
</feature>
<gene>
    <name evidence="2" type="ORF">CB5_LOCUS13024</name>
</gene>
<dbReference type="EMBL" id="LR862130">
    <property type="protein sequence ID" value="CAD1829813.1"/>
    <property type="molecule type" value="Genomic_DNA"/>
</dbReference>
<protein>
    <recommendedName>
        <fullName evidence="3">Retrotransposon gag domain-containing protein</fullName>
    </recommendedName>
</protein>
<evidence type="ECO:0000313" key="2">
    <source>
        <dbReference type="EMBL" id="CAD1829813.1"/>
    </source>
</evidence>
<reference evidence="2" key="1">
    <citation type="submission" date="2020-07" db="EMBL/GenBank/DDBJ databases">
        <authorList>
            <person name="Lin J."/>
        </authorList>
    </citation>
    <scope>NUCLEOTIDE SEQUENCE</scope>
</reference>
<evidence type="ECO:0000256" key="1">
    <source>
        <dbReference type="SAM" id="MobiDB-lite"/>
    </source>
</evidence>
<organism evidence="2">
    <name type="scientific">Ananas comosus var. bracteatus</name>
    <name type="common">red pineapple</name>
    <dbReference type="NCBI Taxonomy" id="296719"/>
    <lineage>
        <taxon>Eukaryota</taxon>
        <taxon>Viridiplantae</taxon>
        <taxon>Streptophyta</taxon>
        <taxon>Embryophyta</taxon>
        <taxon>Tracheophyta</taxon>
        <taxon>Spermatophyta</taxon>
        <taxon>Magnoliopsida</taxon>
        <taxon>Liliopsida</taxon>
        <taxon>Poales</taxon>
        <taxon>Bromeliaceae</taxon>
        <taxon>Bromelioideae</taxon>
        <taxon>Ananas</taxon>
    </lineage>
</organism>
<sequence>MVRTRSVYKFTGEQLSVLYIFRKPPTRKMKNASIMSANKQIATPSDLAAKVAALPDDMKTVLDWIKTKSAAPLAMPVEKSGRLAGTPPPKARVTPMKGAAEDTSGVRDDDYSDDDGSIVPSVAEGRSKSFKVEAKIEIPNYDGIVDAKKLDAWLDQLETYFDLYNYSNAKKVTFAKLKLVGYALIWSKATLQTFTNEEFTWSQFKLLIRQEFYPMGYKEKRWKPGMSCAKGVTRQYRTTPPTSGVKPWRLASPLTIHRTCQGSMLEAPSKVETKEEGRSWKMHNGNGNDNDRIDK</sequence>